<keyword evidence="3" id="KW-1185">Reference proteome</keyword>
<gene>
    <name evidence="2" type="ORF">OCV88_15440</name>
</gene>
<evidence type="ECO:0000259" key="1">
    <source>
        <dbReference type="PROSITE" id="PS51379"/>
    </source>
</evidence>
<organism evidence="2 3">
    <name type="scientific">Brotonthovivens ammoniilytica</name>
    <dbReference type="NCBI Taxonomy" id="2981725"/>
    <lineage>
        <taxon>Bacteria</taxon>
        <taxon>Bacillati</taxon>
        <taxon>Bacillota</taxon>
        <taxon>Clostridia</taxon>
        <taxon>Lachnospirales</taxon>
        <taxon>Lachnospiraceae</taxon>
        <taxon>Brotonthovivens</taxon>
    </lineage>
</organism>
<feature type="domain" description="4Fe-4S ferredoxin-type" evidence="1">
    <location>
        <begin position="12"/>
        <end position="41"/>
    </location>
</feature>
<dbReference type="RefSeq" id="WP_158426341.1">
    <property type="nucleotide sequence ID" value="NZ_JAOQJQ010000009.1"/>
</dbReference>
<proteinExistence type="predicted"/>
<dbReference type="Gene3D" id="3.30.70.20">
    <property type="match status" value="1"/>
</dbReference>
<dbReference type="EMBL" id="JAOQJQ010000009">
    <property type="protein sequence ID" value="MCU6763702.1"/>
    <property type="molecule type" value="Genomic_DNA"/>
</dbReference>
<evidence type="ECO:0000313" key="3">
    <source>
        <dbReference type="Proteomes" id="UP001652442"/>
    </source>
</evidence>
<name>A0ABT2TNC3_9FIRM</name>
<evidence type="ECO:0000313" key="2">
    <source>
        <dbReference type="EMBL" id="MCU6763702.1"/>
    </source>
</evidence>
<accession>A0ABT2TNC3</accession>
<reference evidence="2 3" key="1">
    <citation type="journal article" date="2021" name="ISME Commun">
        <title>Automated analysis of genomic sequences facilitates high-throughput and comprehensive description of bacteria.</title>
        <authorList>
            <person name="Hitch T.C.A."/>
        </authorList>
    </citation>
    <scope>NUCLEOTIDE SEQUENCE [LARGE SCALE GENOMIC DNA]</scope>
    <source>
        <strain evidence="2 3">Sanger_109</strain>
    </source>
</reference>
<dbReference type="InterPro" id="IPR017896">
    <property type="entry name" value="4Fe4S_Fe-S-bd"/>
</dbReference>
<comment type="caution">
    <text evidence="2">The sequence shown here is derived from an EMBL/GenBank/DDBJ whole genome shotgun (WGS) entry which is preliminary data.</text>
</comment>
<sequence length="102" mass="11930">MIVTNQGQQQSVKFVVDTERCCGCRRCIRRCMENVWQWDEENHYAYPKYPDECVLCLQCEMDCLNNVIDIYPVSTLQVDPLEYSAGLNRREEAKGGSKTWQV</sequence>
<protein>
    <recommendedName>
        <fullName evidence="1">4Fe-4S ferredoxin-type domain-containing protein</fullName>
    </recommendedName>
</protein>
<dbReference type="PROSITE" id="PS51379">
    <property type="entry name" value="4FE4S_FER_2"/>
    <property type="match status" value="1"/>
</dbReference>
<dbReference type="SUPFAM" id="SSF54862">
    <property type="entry name" value="4Fe-4S ferredoxins"/>
    <property type="match status" value="1"/>
</dbReference>
<dbReference type="Proteomes" id="UP001652442">
    <property type="component" value="Unassembled WGS sequence"/>
</dbReference>